<keyword evidence="1" id="KW-1185">Reference proteome</keyword>
<sequence length="142" mass="15419">SVQLRSLDALLAFGRGFKFVLNNSSDYFGNSSGVVGNASCSGGSWIGGQEVANVLRNSSSYTSVLSKIKFNSSNGHLQSDYLEYYALHRCAGCGASSFLETGRYYPQNRSSRALFNSQQNWLIFPNTFIGFGNLSLNVCAIV</sequence>
<dbReference type="Proteomes" id="UP000095280">
    <property type="component" value="Unplaced"/>
</dbReference>
<evidence type="ECO:0000313" key="1">
    <source>
        <dbReference type="Proteomes" id="UP000095280"/>
    </source>
</evidence>
<accession>A0A1I8HFB5</accession>
<reference evidence="2" key="1">
    <citation type="submission" date="2016-11" db="UniProtKB">
        <authorList>
            <consortium name="WormBaseParasite"/>
        </authorList>
    </citation>
    <scope>IDENTIFICATION</scope>
</reference>
<dbReference type="AlphaFoldDB" id="A0A1I8HFB5"/>
<protein>
    <submittedName>
        <fullName evidence="2">Hemagglutinin-neuraminidase</fullName>
    </submittedName>
</protein>
<dbReference type="WBParaSite" id="maker-uti_cns_0005748-snap-gene-0.2-mRNA-1">
    <property type="protein sequence ID" value="maker-uti_cns_0005748-snap-gene-0.2-mRNA-1"/>
    <property type="gene ID" value="maker-uti_cns_0005748-snap-gene-0.2"/>
</dbReference>
<name>A0A1I8HFB5_9PLAT</name>
<proteinExistence type="predicted"/>
<evidence type="ECO:0000313" key="2">
    <source>
        <dbReference type="WBParaSite" id="maker-uti_cns_0005748-snap-gene-0.2-mRNA-1"/>
    </source>
</evidence>
<organism evidence="1 2">
    <name type="scientific">Macrostomum lignano</name>
    <dbReference type="NCBI Taxonomy" id="282301"/>
    <lineage>
        <taxon>Eukaryota</taxon>
        <taxon>Metazoa</taxon>
        <taxon>Spiralia</taxon>
        <taxon>Lophotrochozoa</taxon>
        <taxon>Platyhelminthes</taxon>
        <taxon>Rhabditophora</taxon>
        <taxon>Macrostomorpha</taxon>
        <taxon>Macrostomida</taxon>
        <taxon>Macrostomidae</taxon>
        <taxon>Macrostomum</taxon>
    </lineage>
</organism>